<dbReference type="WBParaSite" id="HPLM_0000024701-mRNA-1">
    <property type="protein sequence ID" value="HPLM_0000024701-mRNA-1"/>
    <property type="gene ID" value="HPLM_0000024701"/>
</dbReference>
<dbReference type="AlphaFoldDB" id="A0A0N4VSI0"/>
<evidence type="ECO:0000313" key="1">
    <source>
        <dbReference type="WBParaSite" id="HPLM_0000024701-mRNA-1"/>
    </source>
</evidence>
<accession>A0A0N4VSI0</accession>
<reference evidence="1" key="1">
    <citation type="submission" date="2017-02" db="UniProtKB">
        <authorList>
            <consortium name="WormBaseParasite"/>
        </authorList>
    </citation>
    <scope>IDENTIFICATION</scope>
</reference>
<organism evidence="1">
    <name type="scientific">Haemonchus placei</name>
    <name type="common">Barber's pole worm</name>
    <dbReference type="NCBI Taxonomy" id="6290"/>
    <lineage>
        <taxon>Eukaryota</taxon>
        <taxon>Metazoa</taxon>
        <taxon>Ecdysozoa</taxon>
        <taxon>Nematoda</taxon>
        <taxon>Chromadorea</taxon>
        <taxon>Rhabditida</taxon>
        <taxon>Rhabditina</taxon>
        <taxon>Rhabditomorpha</taxon>
        <taxon>Strongyloidea</taxon>
        <taxon>Trichostrongylidae</taxon>
        <taxon>Haemonchus</taxon>
    </lineage>
</organism>
<protein>
    <submittedName>
        <fullName evidence="1">EamA family transporter</fullName>
    </submittedName>
</protein>
<sequence length="59" mass="6102">LLPPSQDEWAVALLVVGSIAWVGSEGLMRRSAVASASNCSTIWAFATACSNVDGLSSFT</sequence>
<proteinExistence type="predicted"/>
<name>A0A0N4VSI0_HAEPC</name>